<dbReference type="Pfam" id="PF03547">
    <property type="entry name" value="Mem_trans"/>
    <property type="match status" value="2"/>
</dbReference>
<comment type="subcellular location">
    <subcellularLocation>
        <location evidence="1">Cell membrane</location>
        <topology evidence="1">Multi-pass membrane protein</topology>
    </subcellularLocation>
</comment>
<feature type="transmembrane region" description="Helical" evidence="8">
    <location>
        <begin position="93"/>
        <end position="115"/>
    </location>
</feature>
<dbReference type="Proteomes" id="UP001521931">
    <property type="component" value="Unassembled WGS sequence"/>
</dbReference>
<evidence type="ECO:0000256" key="7">
    <source>
        <dbReference type="ARBA" id="ARBA00023136"/>
    </source>
</evidence>
<feature type="transmembrane region" description="Helical" evidence="8">
    <location>
        <begin position="243"/>
        <end position="263"/>
    </location>
</feature>
<feature type="transmembrane region" description="Helical" evidence="8">
    <location>
        <begin position="275"/>
        <end position="298"/>
    </location>
</feature>
<evidence type="ECO:0000256" key="1">
    <source>
        <dbReference type="ARBA" id="ARBA00004651"/>
    </source>
</evidence>
<keyword evidence="5 8" id="KW-0812">Transmembrane</keyword>
<protein>
    <submittedName>
        <fullName evidence="9">AEC family transporter</fullName>
    </submittedName>
</protein>
<dbReference type="PANTHER" id="PTHR36838:SF1">
    <property type="entry name" value="SLR1864 PROTEIN"/>
    <property type="match status" value="1"/>
</dbReference>
<accession>A0ABS9Q0R6</accession>
<proteinExistence type="inferred from homology"/>
<dbReference type="PANTHER" id="PTHR36838">
    <property type="entry name" value="AUXIN EFFLUX CARRIER FAMILY PROTEIN"/>
    <property type="match status" value="1"/>
</dbReference>
<name>A0ABS9Q0R6_9MICO</name>
<keyword evidence="10" id="KW-1185">Reference proteome</keyword>
<feature type="transmembrane region" description="Helical" evidence="8">
    <location>
        <begin position="121"/>
        <end position="141"/>
    </location>
</feature>
<dbReference type="EMBL" id="JAKRCV010000012">
    <property type="protein sequence ID" value="MCG7321451.1"/>
    <property type="molecule type" value="Genomic_DNA"/>
</dbReference>
<feature type="transmembrane region" description="Helical" evidence="8">
    <location>
        <begin position="61"/>
        <end position="81"/>
    </location>
</feature>
<evidence type="ECO:0000256" key="4">
    <source>
        <dbReference type="ARBA" id="ARBA00022475"/>
    </source>
</evidence>
<dbReference type="Gene3D" id="1.20.1530.20">
    <property type="match status" value="1"/>
</dbReference>
<sequence>MLAALVQVVLPVVLVAAVGYVLARSFELDRQTLNKVGMHGLTPALAFTSIVKTEVSPGQGVWLVAGYVAANVLAGLVAWGVAARWPGRTRRGVVACTVIGNNGNFGLPVALLALGQPGLDQALVIFIVSVVVMFTIGPVLYGSHDGLGAGLRSLVRLPVLWALVLASVVRLTGMTVPLGVMRGIELLAAAAIPLVLLQLGVQLGQSRRIHLTAPVLLSVGLRSVGLPLLGLAVAMVLPLPTLATRSLVLALAMPTAVNAFLLAEEFRGDSEMVASVVAVTTVVAVPVVALVVSLLPLIR</sequence>
<organism evidence="9 10">
    <name type="scientific">Arsenicicoccus bolidensis</name>
    <dbReference type="NCBI Taxonomy" id="229480"/>
    <lineage>
        <taxon>Bacteria</taxon>
        <taxon>Bacillati</taxon>
        <taxon>Actinomycetota</taxon>
        <taxon>Actinomycetes</taxon>
        <taxon>Micrococcales</taxon>
        <taxon>Intrasporangiaceae</taxon>
        <taxon>Arsenicicoccus</taxon>
    </lineage>
</organism>
<evidence type="ECO:0000256" key="3">
    <source>
        <dbReference type="ARBA" id="ARBA00022448"/>
    </source>
</evidence>
<evidence type="ECO:0000256" key="2">
    <source>
        <dbReference type="ARBA" id="ARBA00010145"/>
    </source>
</evidence>
<keyword evidence="7 8" id="KW-0472">Membrane</keyword>
<keyword evidence="4" id="KW-1003">Cell membrane</keyword>
<comment type="similarity">
    <text evidence="2">Belongs to the auxin efflux carrier (TC 2.A.69) family.</text>
</comment>
<keyword evidence="3" id="KW-0813">Transport</keyword>
<evidence type="ECO:0000256" key="6">
    <source>
        <dbReference type="ARBA" id="ARBA00022989"/>
    </source>
</evidence>
<evidence type="ECO:0000256" key="5">
    <source>
        <dbReference type="ARBA" id="ARBA00022692"/>
    </source>
</evidence>
<comment type="caution">
    <text evidence="9">The sequence shown here is derived from an EMBL/GenBank/DDBJ whole genome shotgun (WGS) entry which is preliminary data.</text>
</comment>
<gene>
    <name evidence="9" type="ORF">MHL29_06020</name>
</gene>
<dbReference type="InterPro" id="IPR004776">
    <property type="entry name" value="Mem_transp_PIN-like"/>
</dbReference>
<dbReference type="InterPro" id="IPR038770">
    <property type="entry name" value="Na+/solute_symporter_sf"/>
</dbReference>
<reference evidence="9 10" key="1">
    <citation type="submission" date="2022-02" db="EMBL/GenBank/DDBJ databases">
        <title>Uncovering new skin microbiome diversity through culturing and metagenomics.</title>
        <authorList>
            <person name="Conlan S."/>
            <person name="Deming C."/>
            <person name="Nisc Comparative Sequencing Program N."/>
            <person name="Segre J.A."/>
        </authorList>
    </citation>
    <scope>NUCLEOTIDE SEQUENCE [LARGE SCALE GENOMIC DNA]</scope>
    <source>
        <strain evidence="9 10">ACRQZ</strain>
    </source>
</reference>
<evidence type="ECO:0000256" key="8">
    <source>
        <dbReference type="SAM" id="Phobius"/>
    </source>
</evidence>
<dbReference type="RefSeq" id="WP_239263112.1">
    <property type="nucleotide sequence ID" value="NZ_JAKRCV010000012.1"/>
</dbReference>
<evidence type="ECO:0000313" key="10">
    <source>
        <dbReference type="Proteomes" id="UP001521931"/>
    </source>
</evidence>
<feature type="transmembrane region" description="Helical" evidence="8">
    <location>
        <begin position="153"/>
        <end position="172"/>
    </location>
</feature>
<keyword evidence="6 8" id="KW-1133">Transmembrane helix</keyword>
<evidence type="ECO:0000313" key="9">
    <source>
        <dbReference type="EMBL" id="MCG7321451.1"/>
    </source>
</evidence>
<feature type="transmembrane region" description="Helical" evidence="8">
    <location>
        <begin position="215"/>
        <end position="237"/>
    </location>
</feature>